<dbReference type="AlphaFoldDB" id="A0A915JV41"/>
<reference evidence="2" key="1">
    <citation type="submission" date="2022-11" db="UniProtKB">
        <authorList>
            <consortium name="WormBaseParasite"/>
        </authorList>
    </citation>
    <scope>IDENTIFICATION</scope>
</reference>
<name>A0A915JV41_ROMCU</name>
<proteinExistence type="predicted"/>
<dbReference type="Proteomes" id="UP000887565">
    <property type="component" value="Unplaced"/>
</dbReference>
<sequence length="187" mass="21113">MKCLTGRSGREAINILDFVKDRKTKEIQTNKEVMAQLLILVSAGNDLGLEQSAMLQHRNISIAAPPNATGKHRPFHLDRMIVRRIFQILNEQFDRVENDDVSHKRGSSRKDLANLTAFISESLKNLEQAINNGAFATSIKDPAGEKQRSGISTSKITHQLDYSMSWINEVIPRQMRLNSRLGYSKPI</sequence>
<evidence type="ECO:0000313" key="2">
    <source>
        <dbReference type="WBParaSite" id="nRc.2.0.1.t29919-RA"/>
    </source>
</evidence>
<keyword evidence="1" id="KW-1185">Reference proteome</keyword>
<evidence type="ECO:0000313" key="1">
    <source>
        <dbReference type="Proteomes" id="UP000887565"/>
    </source>
</evidence>
<organism evidence="1 2">
    <name type="scientific">Romanomermis culicivorax</name>
    <name type="common">Nematode worm</name>
    <dbReference type="NCBI Taxonomy" id="13658"/>
    <lineage>
        <taxon>Eukaryota</taxon>
        <taxon>Metazoa</taxon>
        <taxon>Ecdysozoa</taxon>
        <taxon>Nematoda</taxon>
        <taxon>Enoplea</taxon>
        <taxon>Dorylaimia</taxon>
        <taxon>Mermithida</taxon>
        <taxon>Mermithoidea</taxon>
        <taxon>Mermithidae</taxon>
        <taxon>Romanomermis</taxon>
    </lineage>
</organism>
<accession>A0A915JV41</accession>
<protein>
    <submittedName>
        <fullName evidence="2">Uncharacterized protein</fullName>
    </submittedName>
</protein>
<dbReference type="WBParaSite" id="nRc.2.0.1.t29919-RA">
    <property type="protein sequence ID" value="nRc.2.0.1.t29919-RA"/>
    <property type="gene ID" value="nRc.2.0.1.g29919"/>
</dbReference>